<feature type="transmembrane region" description="Helical" evidence="9">
    <location>
        <begin position="69"/>
        <end position="92"/>
    </location>
</feature>
<dbReference type="Gene3D" id="1.20.1280.290">
    <property type="match status" value="1"/>
</dbReference>
<keyword evidence="7 9" id="KW-1133">Transmembrane helix</keyword>
<comment type="caution">
    <text evidence="10">The sequence shown here is derived from an EMBL/GenBank/DDBJ whole genome shotgun (WGS) entry which is preliminary data.</text>
</comment>
<comment type="subcellular location">
    <subcellularLocation>
        <location evidence="1">Endomembrane system</location>
        <topology evidence="1">Multi-pass membrane protein</topology>
    </subcellularLocation>
</comment>
<dbReference type="EMBL" id="PDCK01000044">
    <property type="protein sequence ID" value="PRQ24886.1"/>
    <property type="molecule type" value="Genomic_DNA"/>
</dbReference>
<evidence type="ECO:0000256" key="3">
    <source>
        <dbReference type="ARBA" id="ARBA00022448"/>
    </source>
</evidence>
<evidence type="ECO:0000256" key="5">
    <source>
        <dbReference type="ARBA" id="ARBA00022692"/>
    </source>
</evidence>
<gene>
    <name evidence="10" type="ORF">RchiOBHm_Chr6g0277421</name>
</gene>
<dbReference type="Gramene" id="PRQ24886">
    <property type="protein sequence ID" value="PRQ24886"/>
    <property type="gene ID" value="RchiOBHm_Chr6g0277421"/>
</dbReference>
<name>A0A2P6PSJ9_ROSCH</name>
<proteinExistence type="inferred from homology"/>
<evidence type="ECO:0000256" key="2">
    <source>
        <dbReference type="ARBA" id="ARBA00007809"/>
    </source>
</evidence>
<dbReference type="OMA" id="NKFTEQY"/>
<keyword evidence="11" id="KW-1185">Reference proteome</keyword>
<dbReference type="PANTHER" id="PTHR10791:SF44">
    <property type="entry name" value="BIDIRECTIONAL SUGAR TRANSPORTER SWEET1"/>
    <property type="match status" value="1"/>
</dbReference>
<protein>
    <submittedName>
        <fullName evidence="10">Putative SWEET sugar transporter</fullName>
    </submittedName>
</protein>
<dbReference type="InterPro" id="IPR004316">
    <property type="entry name" value="SWEET_rpt"/>
</dbReference>
<evidence type="ECO:0000256" key="8">
    <source>
        <dbReference type="ARBA" id="ARBA00023136"/>
    </source>
</evidence>
<evidence type="ECO:0000256" key="7">
    <source>
        <dbReference type="ARBA" id="ARBA00022989"/>
    </source>
</evidence>
<dbReference type="OrthoDB" id="409725at2759"/>
<dbReference type="Pfam" id="PF03083">
    <property type="entry name" value="MtN3_slv"/>
    <property type="match status" value="1"/>
</dbReference>
<dbReference type="PANTHER" id="PTHR10791">
    <property type="entry name" value="RAG1-ACTIVATING PROTEIN 1"/>
    <property type="match status" value="1"/>
</dbReference>
<dbReference type="STRING" id="74649.A0A2P6PSJ9"/>
<keyword evidence="5 9" id="KW-0812">Transmembrane</keyword>
<keyword evidence="3" id="KW-0813">Transport</keyword>
<evidence type="ECO:0000313" key="10">
    <source>
        <dbReference type="EMBL" id="PRQ24886.1"/>
    </source>
</evidence>
<evidence type="ECO:0000256" key="6">
    <source>
        <dbReference type="ARBA" id="ARBA00022737"/>
    </source>
</evidence>
<dbReference type="AlphaFoldDB" id="A0A2P6PSJ9"/>
<evidence type="ECO:0000256" key="4">
    <source>
        <dbReference type="ARBA" id="ARBA00022597"/>
    </source>
</evidence>
<sequence length="124" mass="14489">MNIPKLMFRLVFGNVIATFFFFWSPMSKVKQIIKNKFTEQLSSISYQITFFKRLLSAWYRLPYVSPNNIFISSINGIGAAIEAMNLLILMMFAPKSEKEQLLELLPFVFSFKHDEKSKELSKPH</sequence>
<feature type="transmembrane region" description="Helical" evidence="9">
    <location>
        <begin position="6"/>
        <end position="23"/>
    </location>
</feature>
<comment type="similarity">
    <text evidence="2">Belongs to the SWEET sugar transporter family.</text>
</comment>
<dbReference type="GO" id="GO:0051119">
    <property type="term" value="F:sugar transmembrane transporter activity"/>
    <property type="evidence" value="ECO:0007669"/>
    <property type="project" value="InterPro"/>
</dbReference>
<dbReference type="GO" id="GO:0012505">
    <property type="term" value="C:endomembrane system"/>
    <property type="evidence" value="ECO:0007669"/>
    <property type="project" value="UniProtKB-SubCell"/>
</dbReference>
<keyword evidence="4 10" id="KW-0762">Sugar transport</keyword>
<dbReference type="Proteomes" id="UP000238479">
    <property type="component" value="Chromosome 6"/>
</dbReference>
<evidence type="ECO:0000256" key="1">
    <source>
        <dbReference type="ARBA" id="ARBA00004127"/>
    </source>
</evidence>
<accession>A0A2P6PSJ9</accession>
<dbReference type="GO" id="GO:0016020">
    <property type="term" value="C:membrane"/>
    <property type="evidence" value="ECO:0007669"/>
    <property type="project" value="InterPro"/>
</dbReference>
<organism evidence="10 11">
    <name type="scientific">Rosa chinensis</name>
    <name type="common">China rose</name>
    <dbReference type="NCBI Taxonomy" id="74649"/>
    <lineage>
        <taxon>Eukaryota</taxon>
        <taxon>Viridiplantae</taxon>
        <taxon>Streptophyta</taxon>
        <taxon>Embryophyta</taxon>
        <taxon>Tracheophyta</taxon>
        <taxon>Spermatophyta</taxon>
        <taxon>Magnoliopsida</taxon>
        <taxon>eudicotyledons</taxon>
        <taxon>Gunneridae</taxon>
        <taxon>Pentapetalae</taxon>
        <taxon>rosids</taxon>
        <taxon>fabids</taxon>
        <taxon>Rosales</taxon>
        <taxon>Rosaceae</taxon>
        <taxon>Rosoideae</taxon>
        <taxon>Rosoideae incertae sedis</taxon>
        <taxon>Rosa</taxon>
    </lineage>
</organism>
<keyword evidence="8 9" id="KW-0472">Membrane</keyword>
<keyword evidence="6" id="KW-0677">Repeat</keyword>
<dbReference type="InterPro" id="IPR047664">
    <property type="entry name" value="SWEET"/>
</dbReference>
<evidence type="ECO:0000256" key="9">
    <source>
        <dbReference type="SAM" id="Phobius"/>
    </source>
</evidence>
<evidence type="ECO:0000313" key="11">
    <source>
        <dbReference type="Proteomes" id="UP000238479"/>
    </source>
</evidence>
<reference evidence="10 11" key="1">
    <citation type="journal article" date="2018" name="Nat. Genet.">
        <title>The Rosa genome provides new insights in the design of modern roses.</title>
        <authorList>
            <person name="Bendahmane M."/>
        </authorList>
    </citation>
    <scope>NUCLEOTIDE SEQUENCE [LARGE SCALE GENOMIC DNA]</scope>
    <source>
        <strain evidence="11">cv. Old Blush</strain>
    </source>
</reference>